<dbReference type="OrthoDB" id="8746011at2"/>
<reference evidence="2" key="1">
    <citation type="submission" date="2017-11" db="EMBL/GenBank/DDBJ databases">
        <authorList>
            <person name="Kuznetsova I."/>
            <person name="Sazanova A."/>
            <person name="Chirak E."/>
            <person name="Safronova V."/>
            <person name="Willems A."/>
        </authorList>
    </citation>
    <scope>NUCLEOTIDE SEQUENCE [LARGE SCALE GENOMIC DNA]</scope>
    <source>
        <strain evidence="2">CCBAU 03422</strain>
    </source>
</reference>
<gene>
    <name evidence="1" type="ORF">CU103_10045</name>
</gene>
<comment type="caution">
    <text evidence="1">The sequence shown here is derived from an EMBL/GenBank/DDBJ whole genome shotgun (WGS) entry which is preliminary data.</text>
</comment>
<dbReference type="EMBL" id="PGGM01000003">
    <property type="protein sequence ID" value="PSH65527.1"/>
    <property type="molecule type" value="Genomic_DNA"/>
</dbReference>
<keyword evidence="2" id="KW-1185">Reference proteome</keyword>
<proteinExistence type="predicted"/>
<sequence>MTDLLSDVLAAHGGLDRWNSFEKASTTIVSGGELWGMKGIEADATPRRVTAAIHHEWLDLAPYGNPDWRMTFMPERVVIETTDSKIIGERDNPLAAFAGHTLNTPWDPLHRAYFNGYAMWTYLNTPFLMALPGFMVEEIAPWNEEGERWRVLRATFPKEIESHCPVQEFYFGPDFLLRRHDYEVDVSGSFLAAQYVYDMVAADGIKFPTKRRAHPRGPDGHPDRDRVYVWIDLCDYRMS</sequence>
<accession>A0A2P7BGD7</accession>
<name>A0A2P7BGD7_9HYPH</name>
<dbReference type="AlphaFoldDB" id="A0A2P7BGD7"/>
<evidence type="ECO:0000313" key="2">
    <source>
        <dbReference type="Proteomes" id="UP000241764"/>
    </source>
</evidence>
<protein>
    <submittedName>
        <fullName evidence="1">Uncharacterized protein</fullName>
    </submittedName>
</protein>
<evidence type="ECO:0000313" key="1">
    <source>
        <dbReference type="EMBL" id="PSH65527.1"/>
    </source>
</evidence>
<dbReference type="Proteomes" id="UP000241764">
    <property type="component" value="Unassembled WGS sequence"/>
</dbReference>
<dbReference type="RefSeq" id="WP_106663942.1">
    <property type="nucleotide sequence ID" value="NZ_PGGM01000003.1"/>
</dbReference>
<organism evidence="1 2">
    <name type="scientific">Phyllobacterium sophorae</name>
    <dbReference type="NCBI Taxonomy" id="1520277"/>
    <lineage>
        <taxon>Bacteria</taxon>
        <taxon>Pseudomonadati</taxon>
        <taxon>Pseudomonadota</taxon>
        <taxon>Alphaproteobacteria</taxon>
        <taxon>Hyphomicrobiales</taxon>
        <taxon>Phyllobacteriaceae</taxon>
        <taxon>Phyllobacterium</taxon>
    </lineage>
</organism>